<organism evidence="1 2">
    <name type="scientific">Linum tenue</name>
    <dbReference type="NCBI Taxonomy" id="586396"/>
    <lineage>
        <taxon>Eukaryota</taxon>
        <taxon>Viridiplantae</taxon>
        <taxon>Streptophyta</taxon>
        <taxon>Embryophyta</taxon>
        <taxon>Tracheophyta</taxon>
        <taxon>Spermatophyta</taxon>
        <taxon>Magnoliopsida</taxon>
        <taxon>eudicotyledons</taxon>
        <taxon>Gunneridae</taxon>
        <taxon>Pentapetalae</taxon>
        <taxon>rosids</taxon>
        <taxon>fabids</taxon>
        <taxon>Malpighiales</taxon>
        <taxon>Linaceae</taxon>
        <taxon>Linum</taxon>
    </lineage>
</organism>
<keyword evidence="2" id="KW-1185">Reference proteome</keyword>
<dbReference type="Proteomes" id="UP001154282">
    <property type="component" value="Unassembled WGS sequence"/>
</dbReference>
<reference evidence="1" key="1">
    <citation type="submission" date="2022-08" db="EMBL/GenBank/DDBJ databases">
        <authorList>
            <person name="Gutierrez-Valencia J."/>
        </authorList>
    </citation>
    <scope>NUCLEOTIDE SEQUENCE</scope>
</reference>
<evidence type="ECO:0000313" key="2">
    <source>
        <dbReference type="Proteomes" id="UP001154282"/>
    </source>
</evidence>
<dbReference type="AlphaFoldDB" id="A0AAV0RN74"/>
<comment type="caution">
    <text evidence="1">The sequence shown here is derived from an EMBL/GenBank/DDBJ whole genome shotgun (WGS) entry which is preliminary data.</text>
</comment>
<protein>
    <submittedName>
        <fullName evidence="1">Uncharacterized protein</fullName>
    </submittedName>
</protein>
<sequence length="45" mass="5203">MRGQVKARHLFDTARVIDSGAPVITRSQARYQQPWPHFQGGLDYF</sequence>
<dbReference type="EMBL" id="CAMGYJ010000011">
    <property type="protein sequence ID" value="CAI0558546.1"/>
    <property type="molecule type" value="Genomic_DNA"/>
</dbReference>
<accession>A0AAV0RN74</accession>
<evidence type="ECO:0000313" key="1">
    <source>
        <dbReference type="EMBL" id="CAI0558546.1"/>
    </source>
</evidence>
<proteinExistence type="predicted"/>
<gene>
    <name evidence="1" type="ORF">LITE_LOCUS48818</name>
</gene>
<name>A0AAV0RN74_9ROSI</name>